<reference evidence="1 2" key="1">
    <citation type="submission" date="2017-05" db="EMBL/GenBank/DDBJ databases">
        <authorList>
            <person name="Varghese N."/>
            <person name="Submissions S."/>
        </authorList>
    </citation>
    <scope>NUCLEOTIDE SEQUENCE [LARGE SCALE GENOMIC DNA]</scope>
    <source>
        <strain evidence="1 2">DSM 45139</strain>
    </source>
</reference>
<accession>A0ABY1N4S1</accession>
<gene>
    <name evidence="1" type="ORF">SAMN06265174_11067</name>
</gene>
<dbReference type="EMBL" id="FXTG01000010">
    <property type="protein sequence ID" value="SMO87758.1"/>
    <property type="molecule type" value="Genomic_DNA"/>
</dbReference>
<evidence type="ECO:0000313" key="2">
    <source>
        <dbReference type="Proteomes" id="UP000315460"/>
    </source>
</evidence>
<organism evidence="1 2">
    <name type="scientific">Dietzia kunjamensis subsp. schimae</name>
    <dbReference type="NCBI Taxonomy" id="498198"/>
    <lineage>
        <taxon>Bacteria</taxon>
        <taxon>Bacillati</taxon>
        <taxon>Actinomycetota</taxon>
        <taxon>Actinomycetes</taxon>
        <taxon>Mycobacteriales</taxon>
        <taxon>Dietziaceae</taxon>
        <taxon>Dietzia</taxon>
    </lineage>
</organism>
<keyword evidence="2" id="KW-1185">Reference proteome</keyword>
<name>A0ABY1N4S1_9ACTN</name>
<dbReference type="Proteomes" id="UP000315460">
    <property type="component" value="Unassembled WGS sequence"/>
</dbReference>
<sequence length="118" mass="12828">MKSCADSGRRFAPAELNDGIRGERQFGGVSGTTTQVPWMWIAATSVTRSSIKFGGASSLLRAALYMNGAQTTRTVTTTMPAIALRSVRVRLRSKSAADRWVRVGRQSEVVMCRNSSQT</sequence>
<protein>
    <submittedName>
        <fullName evidence="1">Uncharacterized protein</fullName>
    </submittedName>
</protein>
<evidence type="ECO:0000313" key="1">
    <source>
        <dbReference type="EMBL" id="SMO87758.1"/>
    </source>
</evidence>
<comment type="caution">
    <text evidence="1">The sequence shown here is derived from an EMBL/GenBank/DDBJ whole genome shotgun (WGS) entry which is preliminary data.</text>
</comment>
<proteinExistence type="predicted"/>